<dbReference type="PANTHER" id="PTHR30420:SF1">
    <property type="entry name" value="ARGININE N-SUCCINYLTRANSFERASE"/>
    <property type="match status" value="1"/>
</dbReference>
<keyword evidence="6" id="KW-1185">Reference proteome</keyword>
<dbReference type="EMBL" id="PXYH01000006">
    <property type="protein sequence ID" value="PSJ45078.1"/>
    <property type="molecule type" value="Genomic_DNA"/>
</dbReference>
<evidence type="ECO:0000256" key="4">
    <source>
        <dbReference type="NCBIfam" id="TIGR03244"/>
    </source>
</evidence>
<evidence type="ECO:0000256" key="3">
    <source>
        <dbReference type="ARBA" id="ARBA00023315"/>
    </source>
</evidence>
<keyword evidence="3" id="KW-0012">Acyltransferase</keyword>
<dbReference type="InterPro" id="IPR007041">
    <property type="entry name" value="Arg_succinylTrfase_AstA/AruG"/>
</dbReference>
<evidence type="ECO:0000313" key="5">
    <source>
        <dbReference type="EMBL" id="PSJ45078.1"/>
    </source>
</evidence>
<dbReference type="OrthoDB" id="21121at2"/>
<protein>
    <recommendedName>
        <fullName evidence="4">Arginine N-succinyltransferase</fullName>
        <ecNumber evidence="4">2.3.1.109</ecNumber>
    </recommendedName>
</protein>
<accession>A0A2P7R4F6</accession>
<dbReference type="RefSeq" id="WP_106452875.1">
    <property type="nucleotide sequence ID" value="NZ_PXYH01000006.1"/>
</dbReference>
<organism evidence="5 6">
    <name type="scientific">Zobellella taiwanensis</name>
    <dbReference type="NCBI Taxonomy" id="347535"/>
    <lineage>
        <taxon>Bacteria</taxon>
        <taxon>Pseudomonadati</taxon>
        <taxon>Pseudomonadota</taxon>
        <taxon>Gammaproteobacteria</taxon>
        <taxon>Aeromonadales</taxon>
        <taxon>Aeromonadaceae</taxon>
        <taxon>Zobellella</taxon>
    </lineage>
</organism>
<dbReference type="InterPro" id="IPR016181">
    <property type="entry name" value="Acyl_CoA_acyltransferase"/>
</dbReference>
<name>A0A2P7R4F6_9GAMM</name>
<comment type="caution">
    <text evidence="5">The sequence shown here is derived from an EMBL/GenBank/DDBJ whole genome shotgun (WGS) entry which is preliminary data.</text>
</comment>
<evidence type="ECO:0000313" key="6">
    <source>
        <dbReference type="Proteomes" id="UP000242181"/>
    </source>
</evidence>
<dbReference type="Pfam" id="PF04958">
    <property type="entry name" value="AstA"/>
    <property type="match status" value="1"/>
</dbReference>
<sequence>MLVIRPIEQKDFPTLKQIAIESGHGFTSLPVNDELLQNKIDHSLASFASRPAGKGECLYFFVAEDSDTGEVLGTTALDAAVGLSSPFYTYLLGKQVHSSRKLGIYNVVETLTLTNDYTGVSELCTLFLREPARVGLNSRLLSKCRFLFLAEFSELFDHRILAEMRGVSDEGGNSPFWSWLQEHFFSMDFPTVDYLTGIGQKGFIADLMPKYPIYVNLLSKEARAVIGKTHDKTRPALRLLEEEGFSWRGYVDIFDAGPSVECEVRQIRSVRNSRRLTVQTGHPVHAGKYLISNTRFNGFRALIGDMAVNEEKAQAVMTPEVARLLKVEDGDTVRVVEMKLND</sequence>
<dbReference type="EC" id="2.3.1.109" evidence="4"/>
<reference evidence="5 6" key="1">
    <citation type="submission" date="2018-03" db="EMBL/GenBank/DDBJ databases">
        <title>The draft genome of Zobellella taiwanensis JCM 13381.</title>
        <authorList>
            <person name="Liu L."/>
            <person name="Li L."/>
            <person name="Wang T."/>
            <person name="Zhang X."/>
            <person name="Liang L."/>
        </authorList>
    </citation>
    <scope>NUCLEOTIDE SEQUENCE [LARGE SCALE GENOMIC DNA]</scope>
    <source>
        <strain evidence="5 6">JCM 13381</strain>
    </source>
</reference>
<dbReference type="PANTHER" id="PTHR30420">
    <property type="entry name" value="N-SUCCINYLARGININE DIHYDROLASE"/>
    <property type="match status" value="1"/>
</dbReference>
<dbReference type="InterPro" id="IPR017650">
    <property type="entry name" value="Arginine_N-succinylTrfase"/>
</dbReference>
<dbReference type="GO" id="GO:0006527">
    <property type="term" value="P:L-arginine catabolic process"/>
    <property type="evidence" value="ECO:0007669"/>
    <property type="project" value="UniProtKB-UniRule"/>
</dbReference>
<dbReference type="NCBIfam" id="TIGR03243">
    <property type="entry name" value="arg_catab_AOST"/>
    <property type="match status" value="1"/>
</dbReference>
<dbReference type="NCBIfam" id="TIGR03244">
    <property type="entry name" value="arg_catab_AstA"/>
    <property type="match status" value="1"/>
</dbReference>
<dbReference type="GO" id="GO:0008791">
    <property type="term" value="F:arginine N-succinyltransferase activity"/>
    <property type="evidence" value="ECO:0007669"/>
    <property type="project" value="UniProtKB-UniRule"/>
</dbReference>
<keyword evidence="2 5" id="KW-0808">Transferase</keyword>
<evidence type="ECO:0000256" key="1">
    <source>
        <dbReference type="ARBA" id="ARBA00022503"/>
    </source>
</evidence>
<dbReference type="SUPFAM" id="SSF55729">
    <property type="entry name" value="Acyl-CoA N-acyltransferases (Nat)"/>
    <property type="match status" value="1"/>
</dbReference>
<keyword evidence="1" id="KW-0056">Arginine metabolism</keyword>
<dbReference type="Proteomes" id="UP000242181">
    <property type="component" value="Unassembled WGS sequence"/>
</dbReference>
<proteinExistence type="predicted"/>
<dbReference type="Gene3D" id="2.40.40.20">
    <property type="match status" value="1"/>
</dbReference>
<dbReference type="AlphaFoldDB" id="A0A2P7R4F6"/>
<gene>
    <name evidence="5" type="primary">astA</name>
    <name evidence="5" type="ORF">C7I36_06355</name>
</gene>
<evidence type="ECO:0000256" key="2">
    <source>
        <dbReference type="ARBA" id="ARBA00022679"/>
    </source>
</evidence>